<dbReference type="OrthoDB" id="2670688at2759"/>
<feature type="transmembrane region" description="Helical" evidence="2">
    <location>
        <begin position="833"/>
        <end position="851"/>
    </location>
</feature>
<name>A0A5C2SV59_9APHY</name>
<feature type="compositionally biased region" description="Low complexity" evidence="1">
    <location>
        <begin position="360"/>
        <end position="371"/>
    </location>
</feature>
<dbReference type="AlphaFoldDB" id="A0A5C2SV59"/>
<reference evidence="3" key="1">
    <citation type="journal article" date="2018" name="Genome Biol. Evol.">
        <title>Genomics and development of Lentinus tigrinus, a white-rot wood-decaying mushroom with dimorphic fruiting bodies.</title>
        <authorList>
            <person name="Wu B."/>
            <person name="Xu Z."/>
            <person name="Knudson A."/>
            <person name="Carlson A."/>
            <person name="Chen N."/>
            <person name="Kovaka S."/>
            <person name="LaButti K."/>
            <person name="Lipzen A."/>
            <person name="Pennachio C."/>
            <person name="Riley R."/>
            <person name="Schakwitz W."/>
            <person name="Umezawa K."/>
            <person name="Ohm R.A."/>
            <person name="Grigoriev I.V."/>
            <person name="Nagy L.G."/>
            <person name="Gibbons J."/>
            <person name="Hibbett D."/>
        </authorList>
    </citation>
    <scope>NUCLEOTIDE SEQUENCE [LARGE SCALE GENOMIC DNA]</scope>
    <source>
        <strain evidence="3">ALCF2SS1-6</strain>
    </source>
</reference>
<protein>
    <submittedName>
        <fullName evidence="3">Uncharacterized protein</fullName>
    </submittedName>
</protein>
<feature type="compositionally biased region" description="Pro residues" evidence="1">
    <location>
        <begin position="652"/>
        <end position="668"/>
    </location>
</feature>
<feature type="region of interest" description="Disordered" evidence="1">
    <location>
        <begin position="696"/>
        <end position="721"/>
    </location>
</feature>
<feature type="region of interest" description="Disordered" evidence="1">
    <location>
        <begin position="133"/>
        <end position="181"/>
    </location>
</feature>
<keyword evidence="2" id="KW-0812">Transmembrane</keyword>
<gene>
    <name evidence="3" type="ORF">L227DRAFT_648411</name>
</gene>
<feature type="region of interest" description="Disordered" evidence="1">
    <location>
        <begin position="1"/>
        <end position="36"/>
    </location>
</feature>
<feature type="compositionally biased region" description="Low complexity" evidence="1">
    <location>
        <begin position="322"/>
        <end position="336"/>
    </location>
</feature>
<feature type="compositionally biased region" description="Low complexity" evidence="1">
    <location>
        <begin position="1"/>
        <end position="12"/>
    </location>
</feature>
<feature type="compositionally biased region" description="Basic and acidic residues" evidence="1">
    <location>
        <begin position="780"/>
        <end position="792"/>
    </location>
</feature>
<sequence>MLSSSRTSNSTPRRPKPPAKARKSTPLSFTPSAPPPPYYAGRLEDFLLDSPIPVTAQLINSAASKAEGIGLPGTPGIDDWMNEKSREELSGLLLKADGIIKSRETELSLTSALCKSLYTDNVTLKSKHESLLARLPGTRSSTPSNSRPTSPFRLDAPSLEQSPSYPGVAFPGSPTEPNQSLAIPSIPARLRRTRRVSVTPGELSMLADQNAELIDKLEQLEAESVKADQAGKRKLRKLEQEIQSLREELDKTQARGMELEEQAKAATHAVAVQKRREEREARMQALKRSTTTPPGSAAPEEEVRDFAPPNWLSSQSSPMKRSFSASTSASTHSIGSDQAYELALGLTPMQEEGPSDQDPDSYFPDSQSSSSIHDEPPQAEFAIVSQLLAKIGELERTNAEIKEQQRMTDERRRAAQWDAESIRRVYDWLDEDDVDLEIQEEDSDSRPPISSKLGVGESNGTIRFSSIRRTIVGDMQRLKSSESDIFAEGISGEMQSTMRDGILKGGAAPKARRTVVGLFDQDPDTSAGRPSWGQYPPSLRVSPAFRSMDNDVSGWSSSANGGVVPPSPTMSTLPTPLEGPHTGRTLGSELGSEFGDDWAQHGINHHLRASSLADLAGLYSSPASPSESVAVLPPIVFPSAEEQEDWNRAGPSTPPPPPKLQVEPPTPTPDKLLRSPAATRQFRLSQTVRSRTNRWVEGRFQPPQQQTSLSERAISKRPSLSTLGRKSTANLFSKTAPAIFSDTFDNAVGQIRRVTSRGSFSPLGFGATSNSGPPDAGPSLDERGQDASSRENVDEDALEEHEGDRSVSLRPEASIGDPLDKKHDGIVGFVLEAWLWLQFIIVVALFLWAMAKRGPKVVLEAERRSAHRAAPKS</sequence>
<feature type="compositionally biased region" description="Basic residues" evidence="1">
    <location>
        <begin position="13"/>
        <end position="23"/>
    </location>
</feature>
<dbReference type="EMBL" id="ML122250">
    <property type="protein sequence ID" value="RPD67334.1"/>
    <property type="molecule type" value="Genomic_DNA"/>
</dbReference>
<feature type="region of interest" description="Disordered" evidence="1">
    <location>
        <begin position="257"/>
        <end position="375"/>
    </location>
</feature>
<feature type="region of interest" description="Disordered" evidence="1">
    <location>
        <begin position="438"/>
        <end position="457"/>
    </location>
</feature>
<feature type="compositionally biased region" description="Low complexity" evidence="1">
    <location>
        <begin position="138"/>
        <end position="153"/>
    </location>
</feature>
<evidence type="ECO:0000256" key="1">
    <source>
        <dbReference type="SAM" id="MobiDB-lite"/>
    </source>
</evidence>
<evidence type="ECO:0000313" key="4">
    <source>
        <dbReference type="Proteomes" id="UP000313359"/>
    </source>
</evidence>
<feature type="region of interest" description="Disordered" evidence="1">
    <location>
        <begin position="642"/>
        <end position="680"/>
    </location>
</feature>
<proteinExistence type="predicted"/>
<keyword evidence="2" id="KW-1133">Transmembrane helix</keyword>
<evidence type="ECO:0000313" key="3">
    <source>
        <dbReference type="EMBL" id="RPD67334.1"/>
    </source>
</evidence>
<evidence type="ECO:0000256" key="2">
    <source>
        <dbReference type="SAM" id="Phobius"/>
    </source>
</evidence>
<dbReference type="Proteomes" id="UP000313359">
    <property type="component" value="Unassembled WGS sequence"/>
</dbReference>
<organism evidence="3 4">
    <name type="scientific">Lentinus tigrinus ALCF2SS1-6</name>
    <dbReference type="NCBI Taxonomy" id="1328759"/>
    <lineage>
        <taxon>Eukaryota</taxon>
        <taxon>Fungi</taxon>
        <taxon>Dikarya</taxon>
        <taxon>Basidiomycota</taxon>
        <taxon>Agaricomycotina</taxon>
        <taxon>Agaricomycetes</taxon>
        <taxon>Polyporales</taxon>
        <taxon>Polyporaceae</taxon>
        <taxon>Lentinus</taxon>
    </lineage>
</organism>
<keyword evidence="2" id="KW-0472">Membrane</keyword>
<accession>A0A5C2SV59</accession>
<feature type="region of interest" description="Disordered" evidence="1">
    <location>
        <begin position="762"/>
        <end position="815"/>
    </location>
</feature>
<keyword evidence="4" id="KW-1185">Reference proteome</keyword>